<accession>A0A7J5ZKV0</accession>
<evidence type="ECO:0000313" key="1">
    <source>
        <dbReference type="EMBL" id="KAF4071332.1"/>
    </source>
</evidence>
<name>A0A7J5ZKV0_AMEME</name>
<dbReference type="EMBL" id="JAAGNN010000027">
    <property type="protein sequence ID" value="KAF4071332.1"/>
    <property type="molecule type" value="Genomic_DNA"/>
</dbReference>
<dbReference type="AlphaFoldDB" id="A0A7J5ZKV0"/>
<organism evidence="1 2">
    <name type="scientific">Ameiurus melas</name>
    <name type="common">Black bullhead</name>
    <name type="synonym">Silurus melas</name>
    <dbReference type="NCBI Taxonomy" id="219545"/>
    <lineage>
        <taxon>Eukaryota</taxon>
        <taxon>Metazoa</taxon>
        <taxon>Chordata</taxon>
        <taxon>Craniata</taxon>
        <taxon>Vertebrata</taxon>
        <taxon>Euteleostomi</taxon>
        <taxon>Actinopterygii</taxon>
        <taxon>Neopterygii</taxon>
        <taxon>Teleostei</taxon>
        <taxon>Ostariophysi</taxon>
        <taxon>Siluriformes</taxon>
        <taxon>Ictaluridae</taxon>
        <taxon>Ameiurus</taxon>
    </lineage>
</organism>
<dbReference type="Proteomes" id="UP000593565">
    <property type="component" value="Unassembled WGS sequence"/>
</dbReference>
<evidence type="ECO:0000313" key="2">
    <source>
        <dbReference type="Proteomes" id="UP000593565"/>
    </source>
</evidence>
<keyword evidence="2" id="KW-1185">Reference proteome</keyword>
<sequence length="90" mass="10195">MNNSLKLTKNSLFMSTFKLLKDNEGLQANHKNMKSHLNAAKLEQTHLEAEFSKPKELDITYTKQCEICANYQAPGCRSGLSDPTPHLHHL</sequence>
<protein>
    <submittedName>
        <fullName evidence="1">Uncharacterized protein</fullName>
    </submittedName>
</protein>
<gene>
    <name evidence="1" type="ORF">AMELA_G00271990</name>
</gene>
<proteinExistence type="predicted"/>
<comment type="caution">
    <text evidence="1">The sequence shown here is derived from an EMBL/GenBank/DDBJ whole genome shotgun (WGS) entry which is preliminary data.</text>
</comment>
<reference evidence="1 2" key="1">
    <citation type="submission" date="2020-02" db="EMBL/GenBank/DDBJ databases">
        <title>A chromosome-scale genome assembly of the black bullhead catfish (Ameiurus melas).</title>
        <authorList>
            <person name="Wen M."/>
            <person name="Zham M."/>
            <person name="Cabau C."/>
            <person name="Klopp C."/>
            <person name="Donnadieu C."/>
            <person name="Roques C."/>
            <person name="Bouchez O."/>
            <person name="Lampietro C."/>
            <person name="Jouanno E."/>
            <person name="Herpin A."/>
            <person name="Louis A."/>
            <person name="Berthelot C."/>
            <person name="Parey E."/>
            <person name="Roest-Crollius H."/>
            <person name="Braasch I."/>
            <person name="Postlethwait J."/>
            <person name="Robinson-Rechavi M."/>
            <person name="Echchiki A."/>
            <person name="Begum T."/>
            <person name="Montfort J."/>
            <person name="Schartl M."/>
            <person name="Bobe J."/>
            <person name="Guiguen Y."/>
        </authorList>
    </citation>
    <scope>NUCLEOTIDE SEQUENCE [LARGE SCALE GENOMIC DNA]</scope>
    <source>
        <strain evidence="1">M_S1</strain>
        <tissue evidence="1">Blood</tissue>
    </source>
</reference>